<dbReference type="EMBL" id="JAUJFL010000009">
    <property type="protein sequence ID" value="KAK2597932.1"/>
    <property type="molecule type" value="Genomic_DNA"/>
</dbReference>
<evidence type="ECO:0000313" key="4">
    <source>
        <dbReference type="Proteomes" id="UP001265746"/>
    </source>
</evidence>
<reference evidence="3" key="1">
    <citation type="submission" date="2023-06" db="EMBL/GenBank/DDBJ databases">
        <authorList>
            <person name="Noh H."/>
        </authorList>
    </citation>
    <scope>NUCLEOTIDE SEQUENCE</scope>
    <source>
        <strain evidence="3">DUCC20226</strain>
    </source>
</reference>
<dbReference type="Gene3D" id="1.10.390.10">
    <property type="entry name" value="Neutral Protease Domain 2"/>
    <property type="match status" value="1"/>
</dbReference>
<feature type="signal peptide" evidence="2">
    <location>
        <begin position="1"/>
        <end position="31"/>
    </location>
</feature>
<evidence type="ECO:0000313" key="3">
    <source>
        <dbReference type="EMBL" id="KAK2597932.1"/>
    </source>
</evidence>
<dbReference type="SUPFAM" id="SSF50156">
    <property type="entry name" value="PDZ domain-like"/>
    <property type="match status" value="1"/>
</dbReference>
<dbReference type="InterPro" id="IPR036034">
    <property type="entry name" value="PDZ_sf"/>
</dbReference>
<sequence>MAQRTKPWMWPVAILSVLVIQLPLFHGYAEATGTEQLSQATYEQQHTMSTNGDVGGDLPSMSLLLKPLFEDSAQTSSRPEPIAINITMTIRVPKDRFGSDTPLLELPLMIAKTPTARYDEDDNPLYASLNDGDLLQLKYRDEDPVDGPRVWYLDQDEFLGQTATEETSKITVKFTAPYRKTDEKTLPGPRIDLRRDITGGGLVGQGQGFIPVPPPPERKSGETDDNDGDEEQKELWQVKVEWDLADAPSGTHGAWSLGDEQVSSATGSMEWTITHSIFAVGYLQRFPAWDVDLVQLGESIYAMYWLDPSPYDMIELAQSTRKIYARIARYFDNSKDPFRVFFRQIEANNGGTGASFSFMVEYSLLSVDQNDEHSLADLLAHETVHEFALLDQTSPDQRKPGWQEDESAWYDEGVASYIGALAGLNDPGRRDWMVKSMNNYAQAYYTSPVVNMPYDDVLSGYWDNVDITRVSYYRGLMYLAELDGLIWKASKGKKSMDDVIVDLYKLRREGKTCDLTTLKDEVAVLIGQDKLDKTYEAMFKGDLIIPSEDCLERYGLKLVKMEWQKFELGFDTQSMREFKVRGLVSGSAADKAGVKEGDIIVRGFMVWGVEDELDIPMRLTVSRDGEEKEFEWWPRSDEVVEAYGWVDVHEQGSPDEL</sequence>
<feature type="chain" id="PRO_5041927279" description="Peptidase M61 catalytic domain-containing protein" evidence="2">
    <location>
        <begin position="32"/>
        <end position="657"/>
    </location>
</feature>
<dbReference type="AlphaFoldDB" id="A0AAD9S612"/>
<dbReference type="Proteomes" id="UP001265746">
    <property type="component" value="Unassembled WGS sequence"/>
</dbReference>
<keyword evidence="2" id="KW-0732">Signal</keyword>
<accession>A0AAD9S612</accession>
<keyword evidence="4" id="KW-1185">Reference proteome</keyword>
<proteinExistence type="predicted"/>
<protein>
    <recommendedName>
        <fullName evidence="5">Peptidase M61 catalytic domain-containing protein</fullName>
    </recommendedName>
</protein>
<evidence type="ECO:0000256" key="2">
    <source>
        <dbReference type="SAM" id="SignalP"/>
    </source>
</evidence>
<organism evidence="3 4">
    <name type="scientific">Phomopsis amygdali</name>
    <name type="common">Fusicoccum amygdali</name>
    <dbReference type="NCBI Taxonomy" id="1214568"/>
    <lineage>
        <taxon>Eukaryota</taxon>
        <taxon>Fungi</taxon>
        <taxon>Dikarya</taxon>
        <taxon>Ascomycota</taxon>
        <taxon>Pezizomycotina</taxon>
        <taxon>Sordariomycetes</taxon>
        <taxon>Sordariomycetidae</taxon>
        <taxon>Diaporthales</taxon>
        <taxon>Diaporthaceae</taxon>
        <taxon>Diaporthe</taxon>
    </lineage>
</organism>
<evidence type="ECO:0000256" key="1">
    <source>
        <dbReference type="SAM" id="MobiDB-lite"/>
    </source>
</evidence>
<evidence type="ECO:0008006" key="5">
    <source>
        <dbReference type="Google" id="ProtNLM"/>
    </source>
</evidence>
<comment type="caution">
    <text evidence="3">The sequence shown here is derived from an EMBL/GenBank/DDBJ whole genome shotgun (WGS) entry which is preliminary data.</text>
</comment>
<gene>
    <name evidence="3" type="ORF">N8I77_012684</name>
</gene>
<dbReference type="InterPro" id="IPR027268">
    <property type="entry name" value="Peptidase_M4/M1_CTD_sf"/>
</dbReference>
<name>A0AAD9S612_PHOAM</name>
<feature type="region of interest" description="Disordered" evidence="1">
    <location>
        <begin position="200"/>
        <end position="231"/>
    </location>
</feature>